<dbReference type="Pfam" id="PF00501">
    <property type="entry name" value="AMP-binding"/>
    <property type="match status" value="1"/>
</dbReference>
<sequence>MTATDPTGAATSIWSLLAGRVEATPDAVALIDEHDRSETFVEIFDAARRTAAGLRELGIEPGAVVSWQLPTSIDAVVLSLALSRLGAVQNPIIPLYRGREVTAMVEQCRSQWLITVGTFRGFDHALMAEEVKGAVSGRLRTLVLADGLPDGDPTALAPVQDGADEVRWIYTTSGTTSAPKGVCHTDGSLIAGGVGVADAIEATYADTGTIFFPYAHIGGPDMLITSLWAGMPLVLMEVYEPAAAVALMRKHGVTITGGSTPHYSLLLHQQRQRPDTRVVPTLRVLAGGGAPMPEKLFHEVFTDVGVPVLHGYGMTESPMIASSRPSDTIDQLATTSGRPVLNCEIQIRSEADEVLPIGGTGRVWVRGPILFKHYIADGEIVRPFDSDGWFFTGDIGQVGRQGHLTLVGREKDLIIRKGESISPSEIEDVLVNHPAIANVAVIGLPDEVRGERICAVCELVDPGQTVELDELRQFCKESGISPAKFPEQLEVVTELPKTPTMKIRKQQLRERIADPQPSPA</sequence>
<reference evidence="5 6" key="1">
    <citation type="submission" date="2022-01" db="EMBL/GenBank/DDBJ databases">
        <authorList>
            <person name="Huang Y."/>
        </authorList>
    </citation>
    <scope>NUCLEOTIDE SEQUENCE [LARGE SCALE GENOMIC DNA]</scope>
    <source>
        <strain evidence="5 6">HY366</strain>
    </source>
</reference>
<evidence type="ECO:0000256" key="2">
    <source>
        <dbReference type="ARBA" id="ARBA00022598"/>
    </source>
</evidence>
<accession>A0ABS9IU91</accession>
<dbReference type="SUPFAM" id="SSF56801">
    <property type="entry name" value="Acetyl-CoA synthetase-like"/>
    <property type="match status" value="1"/>
</dbReference>
<dbReference type="InterPro" id="IPR042099">
    <property type="entry name" value="ANL_N_sf"/>
</dbReference>
<protein>
    <submittedName>
        <fullName evidence="5">AMP-binding protein</fullName>
    </submittedName>
</protein>
<evidence type="ECO:0000313" key="6">
    <source>
        <dbReference type="Proteomes" id="UP001200110"/>
    </source>
</evidence>
<name>A0ABS9IU91_9ACTN</name>
<comment type="similarity">
    <text evidence="1">Belongs to the ATP-dependent AMP-binding enzyme family.</text>
</comment>
<evidence type="ECO:0000259" key="4">
    <source>
        <dbReference type="Pfam" id="PF13193"/>
    </source>
</evidence>
<comment type="caution">
    <text evidence="5">The sequence shown here is derived from an EMBL/GenBank/DDBJ whole genome shotgun (WGS) entry which is preliminary data.</text>
</comment>
<proteinExistence type="inferred from homology"/>
<feature type="domain" description="AMP-binding enzyme C-terminal" evidence="4">
    <location>
        <begin position="425"/>
        <end position="502"/>
    </location>
</feature>
<feature type="domain" description="AMP-dependent synthetase/ligase" evidence="3">
    <location>
        <begin position="20"/>
        <end position="374"/>
    </location>
</feature>
<dbReference type="InterPro" id="IPR025110">
    <property type="entry name" value="AMP-bd_C"/>
</dbReference>
<dbReference type="PANTHER" id="PTHR43201:SF5">
    <property type="entry name" value="MEDIUM-CHAIN ACYL-COA LIGASE ACSF2, MITOCHONDRIAL"/>
    <property type="match status" value="1"/>
</dbReference>
<dbReference type="Gene3D" id="3.40.50.12780">
    <property type="entry name" value="N-terminal domain of ligase-like"/>
    <property type="match status" value="1"/>
</dbReference>
<dbReference type="InterPro" id="IPR020845">
    <property type="entry name" value="AMP-binding_CS"/>
</dbReference>
<dbReference type="EMBL" id="JAKKOR010000008">
    <property type="protein sequence ID" value="MCF8589131.1"/>
    <property type="molecule type" value="Genomic_DNA"/>
</dbReference>
<dbReference type="Gene3D" id="3.30.300.30">
    <property type="match status" value="1"/>
</dbReference>
<dbReference type="InterPro" id="IPR000873">
    <property type="entry name" value="AMP-dep_synth/lig_dom"/>
</dbReference>
<dbReference type="Pfam" id="PF13193">
    <property type="entry name" value="AMP-binding_C"/>
    <property type="match status" value="1"/>
</dbReference>
<evidence type="ECO:0000256" key="1">
    <source>
        <dbReference type="ARBA" id="ARBA00006432"/>
    </source>
</evidence>
<dbReference type="PANTHER" id="PTHR43201">
    <property type="entry name" value="ACYL-COA SYNTHETASE"/>
    <property type="match status" value="1"/>
</dbReference>
<dbReference type="InterPro" id="IPR045851">
    <property type="entry name" value="AMP-bd_C_sf"/>
</dbReference>
<evidence type="ECO:0000313" key="5">
    <source>
        <dbReference type="EMBL" id="MCF8589131.1"/>
    </source>
</evidence>
<keyword evidence="6" id="KW-1185">Reference proteome</keyword>
<dbReference type="PROSITE" id="PS00455">
    <property type="entry name" value="AMP_BINDING"/>
    <property type="match status" value="1"/>
</dbReference>
<gene>
    <name evidence="5" type="ORF">L5G33_11740</name>
</gene>
<dbReference type="RefSeq" id="WP_236998367.1">
    <property type="nucleotide sequence ID" value="NZ_JAKKOR010000008.1"/>
</dbReference>
<evidence type="ECO:0000259" key="3">
    <source>
        <dbReference type="Pfam" id="PF00501"/>
    </source>
</evidence>
<keyword evidence="2" id="KW-0436">Ligase</keyword>
<dbReference type="Proteomes" id="UP001200110">
    <property type="component" value="Unassembled WGS sequence"/>
</dbReference>
<organism evidence="5 6">
    <name type="scientific">Gordonia liuliyuniae</name>
    <dbReference type="NCBI Taxonomy" id="2911517"/>
    <lineage>
        <taxon>Bacteria</taxon>
        <taxon>Bacillati</taxon>
        <taxon>Actinomycetota</taxon>
        <taxon>Actinomycetes</taxon>
        <taxon>Mycobacteriales</taxon>
        <taxon>Gordoniaceae</taxon>
        <taxon>Gordonia</taxon>
    </lineage>
</organism>